<evidence type="ECO:0000313" key="5">
    <source>
        <dbReference type="Proteomes" id="UP001321249"/>
    </source>
</evidence>
<keyword evidence="4" id="KW-1185">Reference proteome</keyword>
<dbReference type="GO" id="GO:0003824">
    <property type="term" value="F:catalytic activity"/>
    <property type="evidence" value="ECO:0007669"/>
    <property type="project" value="InterPro"/>
</dbReference>
<feature type="domain" description="MOSC" evidence="1">
    <location>
        <begin position="107"/>
        <end position="260"/>
    </location>
</feature>
<dbReference type="InterPro" id="IPR005302">
    <property type="entry name" value="MoCF_Sase_C"/>
</dbReference>
<evidence type="ECO:0000313" key="4">
    <source>
        <dbReference type="Proteomes" id="UP001219901"/>
    </source>
</evidence>
<evidence type="ECO:0000313" key="2">
    <source>
        <dbReference type="EMBL" id="MDG0866662.1"/>
    </source>
</evidence>
<dbReference type="AlphaFoldDB" id="A0AAJ6CSB3"/>
<dbReference type="Pfam" id="PF03473">
    <property type="entry name" value="MOSC"/>
    <property type="match status" value="1"/>
</dbReference>
<dbReference type="Proteomes" id="UP001321249">
    <property type="component" value="Unassembled WGS sequence"/>
</dbReference>
<gene>
    <name evidence="2" type="ORF">GKO46_06175</name>
    <name evidence="3" type="ORF">GKO48_00170</name>
</gene>
<reference evidence="3" key="2">
    <citation type="journal article" date="2023" name="Nat. Commun.">
        <title>Cultivation of marine bacteria of the SAR202 clade.</title>
        <authorList>
            <person name="Lim Y."/>
            <person name="Seo J.H."/>
            <person name="Giovannoni S.J."/>
            <person name="Kang I."/>
            <person name="Cho J.C."/>
        </authorList>
    </citation>
    <scope>NUCLEOTIDE SEQUENCE</scope>
    <source>
        <strain evidence="3">JH1073</strain>
    </source>
</reference>
<evidence type="ECO:0000313" key="3">
    <source>
        <dbReference type="EMBL" id="WFG38092.1"/>
    </source>
</evidence>
<reference evidence="4 5" key="1">
    <citation type="submission" date="2019-11" db="EMBL/GenBank/DDBJ databases">
        <authorList>
            <person name="Cho J.-C."/>
        </authorList>
    </citation>
    <scope>NUCLEOTIDE SEQUENCE [LARGE SCALE GENOMIC DNA]</scope>
    <source>
        <strain evidence="3 4">JH1073</strain>
        <strain evidence="2 5">JH702</strain>
    </source>
</reference>
<dbReference type="GO" id="GO:0030151">
    <property type="term" value="F:molybdenum ion binding"/>
    <property type="evidence" value="ECO:0007669"/>
    <property type="project" value="InterPro"/>
</dbReference>
<name>A0AAJ6CSB3_9CHLR</name>
<organism evidence="3 4">
    <name type="scientific">Candidatus Lucifugimonas marina</name>
    <dbReference type="NCBI Taxonomy" id="3038979"/>
    <lineage>
        <taxon>Bacteria</taxon>
        <taxon>Bacillati</taxon>
        <taxon>Chloroflexota</taxon>
        <taxon>Dehalococcoidia</taxon>
        <taxon>SAR202 cluster</taxon>
        <taxon>Candidatus Lucifugimonadales</taxon>
        <taxon>Candidatus Lucifugimonadaceae</taxon>
        <taxon>Candidatus Lucifugimonas</taxon>
    </lineage>
</organism>
<accession>A0AAJ6CSB3</accession>
<dbReference type="SUPFAM" id="SSF50800">
    <property type="entry name" value="PK beta-barrel domain-like"/>
    <property type="match status" value="1"/>
</dbReference>
<evidence type="ECO:0000259" key="1">
    <source>
        <dbReference type="PROSITE" id="PS51340"/>
    </source>
</evidence>
<dbReference type="EMBL" id="WMBE01000002">
    <property type="protein sequence ID" value="MDG0866662.1"/>
    <property type="molecule type" value="Genomic_DNA"/>
</dbReference>
<sequence>MKVIELYRHPVKSFTPERLDQLHVVEGKIRGDRVLAFRFADQGAPDDWSWRRKINFVALSNTPGIPQLELSFDDDSRVLTLKYENEMFAEGSVDSEEDRFDLSEAVGEFVTALEVNPLIGHPERVPLNLIGDGRQGLFHDFEDGGVTLHSVESLKALESHMSTTLDGRRFRTNVVVGGVEAWEELSWTGRISIGDSAYKVNRLVPRCLATHANPVNGERDLDIMKSLMSANGYEEPTFAVQLSPFDTQAVIRVGDSVTVG</sequence>
<proteinExistence type="predicted"/>
<dbReference type="InterPro" id="IPR011037">
    <property type="entry name" value="Pyrv_Knase-like_insert_dom_sf"/>
</dbReference>
<dbReference type="GO" id="GO:0030170">
    <property type="term" value="F:pyridoxal phosphate binding"/>
    <property type="evidence" value="ECO:0007669"/>
    <property type="project" value="InterPro"/>
</dbReference>
<dbReference type="Proteomes" id="UP001219901">
    <property type="component" value="Chromosome"/>
</dbReference>
<reference evidence="4" key="3">
    <citation type="submission" date="2023-06" db="EMBL/GenBank/DDBJ databases">
        <title>Pangenomics reveal diversification of enzyme families and niche specialization in globally abundant SAR202 bacteria.</title>
        <authorList>
            <person name="Saw J.H.W."/>
        </authorList>
    </citation>
    <scope>NUCLEOTIDE SEQUENCE [LARGE SCALE GENOMIC DNA]</scope>
    <source>
        <strain evidence="4">JH1073</strain>
    </source>
</reference>
<dbReference type="EMBL" id="CP046147">
    <property type="protein sequence ID" value="WFG38092.1"/>
    <property type="molecule type" value="Genomic_DNA"/>
</dbReference>
<dbReference type="RefSeq" id="WP_342824274.1">
    <property type="nucleotide sequence ID" value="NZ_CP046146.1"/>
</dbReference>
<protein>
    <submittedName>
        <fullName evidence="3">MOSC domain-containing protein</fullName>
    </submittedName>
</protein>
<dbReference type="PROSITE" id="PS51340">
    <property type="entry name" value="MOSC"/>
    <property type="match status" value="1"/>
</dbReference>